<keyword evidence="2" id="KW-0949">S-adenosyl-L-methionine</keyword>
<dbReference type="InterPro" id="IPR016067">
    <property type="entry name" value="S-AdoMet_deCO2ase_core"/>
</dbReference>
<keyword evidence="6" id="KW-0620">Polyamine biosynthesis</keyword>
<dbReference type="InterPro" id="IPR017716">
    <property type="entry name" value="S-AdoMet_deCOase_pro-enz"/>
</dbReference>
<keyword evidence="12" id="KW-1185">Reference proteome</keyword>
<evidence type="ECO:0000256" key="6">
    <source>
        <dbReference type="ARBA" id="ARBA00023115"/>
    </source>
</evidence>
<gene>
    <name evidence="11" type="primary">speD</name>
    <name evidence="11" type="ORF">FPZ49_10630</name>
</gene>
<name>A0A559KCG1_9BACL</name>
<dbReference type="InterPro" id="IPR003826">
    <property type="entry name" value="AdoMetDC_fam_prok"/>
</dbReference>
<dbReference type="EC" id="4.1.1.50" evidence="11"/>
<dbReference type="GO" id="GO:0004014">
    <property type="term" value="F:adenosylmethionine decarboxylase activity"/>
    <property type="evidence" value="ECO:0007669"/>
    <property type="project" value="UniProtKB-EC"/>
</dbReference>
<dbReference type="EMBL" id="VNJI01000011">
    <property type="protein sequence ID" value="TVY09822.1"/>
    <property type="molecule type" value="Genomic_DNA"/>
</dbReference>
<keyword evidence="5" id="KW-0745">Spermidine biosynthesis</keyword>
<keyword evidence="10" id="KW-0670">Pyruvate</keyword>
<dbReference type="PANTHER" id="PTHR33866:SF2">
    <property type="entry name" value="S-ADENOSYLMETHIONINE DECARBOXYLASE PROENZYME"/>
    <property type="match status" value="1"/>
</dbReference>
<evidence type="ECO:0000313" key="12">
    <source>
        <dbReference type="Proteomes" id="UP000317036"/>
    </source>
</evidence>
<evidence type="ECO:0000256" key="8">
    <source>
        <dbReference type="ARBA" id="ARBA00023239"/>
    </source>
</evidence>
<evidence type="ECO:0000256" key="3">
    <source>
        <dbReference type="ARBA" id="ARBA00022793"/>
    </source>
</evidence>
<proteinExistence type="predicted"/>
<keyword evidence="4" id="KW-0068">Autocatalytic cleavage</keyword>
<evidence type="ECO:0000256" key="5">
    <source>
        <dbReference type="ARBA" id="ARBA00023066"/>
    </source>
</evidence>
<evidence type="ECO:0000256" key="9">
    <source>
        <dbReference type="ARBA" id="ARBA00023270"/>
    </source>
</evidence>
<comment type="caution">
    <text evidence="11">The sequence shown here is derived from an EMBL/GenBank/DDBJ whole genome shotgun (WGS) entry which is preliminary data.</text>
</comment>
<dbReference type="GO" id="GO:0008295">
    <property type="term" value="P:spermidine biosynthetic process"/>
    <property type="evidence" value="ECO:0007669"/>
    <property type="project" value="UniProtKB-KW"/>
</dbReference>
<evidence type="ECO:0000313" key="11">
    <source>
        <dbReference type="EMBL" id="TVY09822.1"/>
    </source>
</evidence>
<evidence type="ECO:0000256" key="4">
    <source>
        <dbReference type="ARBA" id="ARBA00022813"/>
    </source>
</evidence>
<protein>
    <submittedName>
        <fullName evidence="11">Adenosylmethionine decarboxylase</fullName>
        <ecNumber evidence="11">4.1.1.50</ecNumber>
    </submittedName>
</protein>
<accession>A0A559KCG1</accession>
<evidence type="ECO:0000256" key="10">
    <source>
        <dbReference type="ARBA" id="ARBA00023317"/>
    </source>
</evidence>
<dbReference type="GO" id="GO:0005829">
    <property type="term" value="C:cytosol"/>
    <property type="evidence" value="ECO:0007669"/>
    <property type="project" value="TreeGrafter"/>
</dbReference>
<dbReference type="SUPFAM" id="SSF56276">
    <property type="entry name" value="S-adenosylmethionine decarboxylase"/>
    <property type="match status" value="1"/>
</dbReference>
<reference evidence="11 12" key="1">
    <citation type="submission" date="2019-07" db="EMBL/GenBank/DDBJ databases">
        <authorList>
            <person name="Kim J."/>
        </authorList>
    </citation>
    <scope>NUCLEOTIDE SEQUENCE [LARGE SCALE GENOMIC DNA]</scope>
    <source>
        <strain evidence="11 12">JC52</strain>
    </source>
</reference>
<evidence type="ECO:0000256" key="2">
    <source>
        <dbReference type="ARBA" id="ARBA00022691"/>
    </source>
</evidence>
<keyword evidence="3" id="KW-0210">Decarboxylase</keyword>
<keyword evidence="8 11" id="KW-0456">Lyase</keyword>
<keyword evidence="9" id="KW-0704">Schiff base</keyword>
<dbReference type="Gene3D" id="3.60.90.10">
    <property type="entry name" value="S-adenosylmethionine decarboxylase"/>
    <property type="match status" value="1"/>
</dbReference>
<dbReference type="RefSeq" id="WP_144846314.1">
    <property type="nucleotide sequence ID" value="NZ_VNJI01000011.1"/>
</dbReference>
<sequence length="118" mass="13036">MNDHDNTKGKEVCADFWNVDFDILDSLEYIEASIKIAIQKCGATLVGTIDKKFRPSGVTLLGLLEESHIGIHTYPSKGFAAISCYVCGTADPDIAIDYLTEAFKPKEVLRQTLIRGVR</sequence>
<evidence type="ECO:0000256" key="7">
    <source>
        <dbReference type="ARBA" id="ARBA00023145"/>
    </source>
</evidence>
<dbReference type="PANTHER" id="PTHR33866">
    <property type="entry name" value="S-ADENOSYLMETHIONINE DECARBOXYLASE PROENZYME"/>
    <property type="match status" value="1"/>
</dbReference>
<dbReference type="OrthoDB" id="9793120at2"/>
<dbReference type="Proteomes" id="UP000317036">
    <property type="component" value="Unassembled WGS sequence"/>
</dbReference>
<organism evidence="11 12">
    <name type="scientific">Paenibacillus cremeus</name>
    <dbReference type="NCBI Taxonomy" id="2163881"/>
    <lineage>
        <taxon>Bacteria</taxon>
        <taxon>Bacillati</taxon>
        <taxon>Bacillota</taxon>
        <taxon>Bacilli</taxon>
        <taxon>Bacillales</taxon>
        <taxon>Paenibacillaceae</taxon>
        <taxon>Paenibacillus</taxon>
    </lineage>
</organism>
<keyword evidence="7" id="KW-0865">Zymogen</keyword>
<evidence type="ECO:0000256" key="1">
    <source>
        <dbReference type="ARBA" id="ARBA00001928"/>
    </source>
</evidence>
<dbReference type="NCBIfam" id="TIGR03330">
    <property type="entry name" value="SAM_DCase_Bsu"/>
    <property type="match status" value="1"/>
</dbReference>
<dbReference type="AlphaFoldDB" id="A0A559KCG1"/>
<dbReference type="Pfam" id="PF02675">
    <property type="entry name" value="AdoMet_dc"/>
    <property type="match status" value="1"/>
</dbReference>
<comment type="cofactor">
    <cofactor evidence="1">
        <name>pyruvate</name>
        <dbReference type="ChEBI" id="CHEBI:15361"/>
    </cofactor>
</comment>